<dbReference type="AlphaFoldDB" id="A0A8H4VHM8"/>
<dbReference type="EMBL" id="JAACJL010000062">
    <property type="protein sequence ID" value="KAF4609447.1"/>
    <property type="molecule type" value="Genomic_DNA"/>
</dbReference>
<feature type="chain" id="PRO_5034240800" description="Lectin" evidence="1">
    <location>
        <begin position="19"/>
        <end position="362"/>
    </location>
</feature>
<dbReference type="Gene3D" id="2.60.120.260">
    <property type="entry name" value="Galactose-binding domain-like"/>
    <property type="match status" value="2"/>
</dbReference>
<dbReference type="SUPFAM" id="SSF49785">
    <property type="entry name" value="Galactose-binding domain-like"/>
    <property type="match status" value="1"/>
</dbReference>
<gene>
    <name evidence="2" type="ORF">D9613_012948</name>
</gene>
<evidence type="ECO:0000313" key="2">
    <source>
        <dbReference type="EMBL" id="KAF4609447.1"/>
    </source>
</evidence>
<feature type="signal peptide" evidence="1">
    <location>
        <begin position="1"/>
        <end position="18"/>
    </location>
</feature>
<evidence type="ECO:0008006" key="4">
    <source>
        <dbReference type="Google" id="ProtNLM"/>
    </source>
</evidence>
<reference evidence="2 3" key="1">
    <citation type="submission" date="2019-12" db="EMBL/GenBank/DDBJ databases">
        <authorList>
            <person name="Floudas D."/>
            <person name="Bentzer J."/>
            <person name="Ahren D."/>
            <person name="Johansson T."/>
            <person name="Persson P."/>
            <person name="Tunlid A."/>
        </authorList>
    </citation>
    <scope>NUCLEOTIDE SEQUENCE [LARGE SCALE GENOMIC DNA]</scope>
    <source>
        <strain evidence="2 3">CBS 102.39</strain>
    </source>
</reference>
<proteinExistence type="predicted"/>
<name>A0A8H4VHM8_9AGAR</name>
<dbReference type="Proteomes" id="UP000521872">
    <property type="component" value="Unassembled WGS sequence"/>
</dbReference>
<accession>A0A8H4VHM8</accession>
<evidence type="ECO:0000313" key="3">
    <source>
        <dbReference type="Proteomes" id="UP000521872"/>
    </source>
</evidence>
<sequence>MLLALCAAQALAIDFTNSKWIWTNEGDANGNQPAGSRAFRREYNAPAGKSALSANVIITADNGYTLYLNGKQVGTGHNFHEAQAYCVRLAPSCNVFAVNATNDLTVRNPASLIATIEIKYTDGSVETVVTDSTWYTTTTVPAGFEQVGFDDSAWQAATVEGNYGVAPWGAVSIPSSSTPPPLSLTDANWIWTNEVNGGNAPIGTRAFRKTITLPAGQRATSATIYMAADNEFTLYVQGKTVGSGLNWQAAQKFVVDILPAREVTIAVFARNNDGPTSPAGLIAAVDLTTEDCECGSVVSLVTDGSWKYNLGTPIGFQQVWYNDSAWPVAVVEGKYGMQPWGNVAVPTAVSAPSGPIAGAPLA</sequence>
<keyword evidence="3" id="KW-1185">Reference proteome</keyword>
<protein>
    <recommendedName>
        <fullName evidence="4">Lectin</fullName>
    </recommendedName>
</protein>
<organism evidence="2 3">
    <name type="scientific">Agrocybe pediades</name>
    <dbReference type="NCBI Taxonomy" id="84607"/>
    <lineage>
        <taxon>Eukaryota</taxon>
        <taxon>Fungi</taxon>
        <taxon>Dikarya</taxon>
        <taxon>Basidiomycota</taxon>
        <taxon>Agaricomycotina</taxon>
        <taxon>Agaricomycetes</taxon>
        <taxon>Agaricomycetidae</taxon>
        <taxon>Agaricales</taxon>
        <taxon>Agaricineae</taxon>
        <taxon>Strophariaceae</taxon>
        <taxon>Agrocybe</taxon>
    </lineage>
</organism>
<comment type="caution">
    <text evidence="2">The sequence shown here is derived from an EMBL/GenBank/DDBJ whole genome shotgun (WGS) entry which is preliminary data.</text>
</comment>
<evidence type="ECO:0000256" key="1">
    <source>
        <dbReference type="SAM" id="SignalP"/>
    </source>
</evidence>
<keyword evidence="1" id="KW-0732">Signal</keyword>
<dbReference type="InterPro" id="IPR008979">
    <property type="entry name" value="Galactose-bd-like_sf"/>
</dbReference>